<dbReference type="InterPro" id="IPR010473">
    <property type="entry name" value="GTPase-bd"/>
</dbReference>
<keyword evidence="1" id="KW-0175">Coiled coil</keyword>
<feature type="compositionally biased region" description="Pro residues" evidence="2">
    <location>
        <begin position="714"/>
        <end position="723"/>
    </location>
</feature>
<dbReference type="InterPro" id="IPR014768">
    <property type="entry name" value="GBD/FH3_dom"/>
</dbReference>
<dbReference type="Gene3D" id="1.20.58.2220">
    <property type="entry name" value="Formin, FH2 domain"/>
    <property type="match status" value="1"/>
</dbReference>
<dbReference type="InterPro" id="IPR011989">
    <property type="entry name" value="ARM-like"/>
</dbReference>
<keyword evidence="6" id="KW-1185">Reference proteome</keyword>
<dbReference type="Gene3D" id="1.10.238.150">
    <property type="entry name" value="Formin, FH3 diaphanous domain"/>
    <property type="match status" value="1"/>
</dbReference>
<protein>
    <submittedName>
        <fullName evidence="5">Actin-binding FH2</fullName>
    </submittedName>
</protein>
<dbReference type="PANTHER" id="PTHR45691:SF6">
    <property type="entry name" value="PROTEIN DIAPHANOUS"/>
    <property type="match status" value="1"/>
</dbReference>
<evidence type="ECO:0000259" key="3">
    <source>
        <dbReference type="PROSITE" id="PS51232"/>
    </source>
</evidence>
<evidence type="ECO:0000256" key="2">
    <source>
        <dbReference type="SAM" id="MobiDB-lite"/>
    </source>
</evidence>
<feature type="region of interest" description="Disordered" evidence="2">
    <location>
        <begin position="401"/>
        <end position="440"/>
    </location>
</feature>
<dbReference type="InterPro" id="IPR010472">
    <property type="entry name" value="FH3_dom"/>
</dbReference>
<feature type="compositionally biased region" description="Pro residues" evidence="2">
    <location>
        <begin position="633"/>
        <end position="642"/>
    </location>
</feature>
<dbReference type="Pfam" id="PF06367">
    <property type="entry name" value="Drf_FH3"/>
    <property type="match status" value="1"/>
</dbReference>
<dbReference type="Proteomes" id="UP000193719">
    <property type="component" value="Unassembled WGS sequence"/>
</dbReference>
<feature type="region of interest" description="Disordered" evidence="2">
    <location>
        <begin position="586"/>
        <end position="788"/>
    </location>
</feature>
<reference evidence="5 6" key="1">
    <citation type="submission" date="2016-08" db="EMBL/GenBank/DDBJ databases">
        <title>Genomes of anaerobic fungi encode conserved fungal cellulosomes for biomass hydrolysis.</title>
        <authorList>
            <consortium name="DOE Joint Genome Institute"/>
            <person name="Haitjema C.H."/>
            <person name="Gilmore S.P."/>
            <person name="Henske J.K."/>
            <person name="Solomon K.V."/>
            <person name="De Groot R."/>
            <person name="Kuo A."/>
            <person name="Mondo S.J."/>
            <person name="Salamov A.A."/>
            <person name="Labutti K."/>
            <person name="Zhao Z."/>
            <person name="Chiniquy J."/>
            <person name="Barry K."/>
            <person name="Brewer H.M."/>
            <person name="Purvine S.O."/>
            <person name="Wright A.T."/>
            <person name="Boxma B."/>
            <person name="Van Alen T."/>
            <person name="Hackstein J.H."/>
            <person name="Baker S.E."/>
            <person name="Grigoriev I.V."/>
            <person name="O'Malley M.A."/>
        </authorList>
    </citation>
    <scope>NUCLEOTIDE SEQUENCE [LARGE SCALE GENOMIC DNA]</scope>
    <source>
        <strain evidence="6">finn</strain>
    </source>
</reference>
<dbReference type="InterPro" id="IPR015425">
    <property type="entry name" value="FH2_Formin"/>
</dbReference>
<dbReference type="GO" id="GO:0005884">
    <property type="term" value="C:actin filament"/>
    <property type="evidence" value="ECO:0007669"/>
    <property type="project" value="TreeGrafter"/>
</dbReference>
<dbReference type="STRING" id="1754191.A0A1Y1UVI1"/>
<dbReference type="SMART" id="SM00498">
    <property type="entry name" value="FH2"/>
    <property type="match status" value="1"/>
</dbReference>
<feature type="compositionally biased region" description="Basic residues" evidence="2">
    <location>
        <begin position="427"/>
        <end position="440"/>
    </location>
</feature>
<evidence type="ECO:0000313" key="5">
    <source>
        <dbReference type="EMBL" id="ORX42049.1"/>
    </source>
</evidence>
<feature type="compositionally biased region" description="Pro residues" evidence="2">
    <location>
        <begin position="674"/>
        <end position="683"/>
    </location>
</feature>
<feature type="domain" description="FH2" evidence="4">
    <location>
        <begin position="814"/>
        <end position="1245"/>
    </location>
</feature>
<dbReference type="InterPro" id="IPR016024">
    <property type="entry name" value="ARM-type_fold"/>
</dbReference>
<proteinExistence type="predicted"/>
<dbReference type="Gene3D" id="1.25.10.10">
    <property type="entry name" value="Leucine-rich Repeat Variant"/>
    <property type="match status" value="1"/>
</dbReference>
<feature type="compositionally biased region" description="Polar residues" evidence="2">
    <location>
        <begin position="401"/>
        <end position="426"/>
    </location>
</feature>
<feature type="domain" description="GBD/FH3" evidence="3">
    <location>
        <begin position="9"/>
        <end position="377"/>
    </location>
</feature>
<sequence length="1478" mass="165617">MAFSPHVSLPVPSTVELNRLSKDIMEALSLPSDSRDFISALPNSQKWELIQKYYNANGNDSAEIYCISYTQRLKENPFDKEIISDIATALHTHMVSDIIDKFINYGGLQLLLSNLKQLEEDDKDYGPNYDEIESLYIQCIKAIMNHGSGLETMMDDPKAIIVIALCLRSSTLRTRCLASEILAAVCMIPKGHKYVLQALTDFKDIAGETKRFETVIRGLILDRRRQYKNETVDHDLQLASLSLINAIISGGQTQLTVEFRTHLRYEFTNLGILEIFEKLKNLNDSLISNQIKIFETSANKDEEELYKRFNCNSSDADAVLLFESLNNSMKDTRCYKYFINMLKHSLLMPKDSGERTAMWMLIDQLTQNIVLKNNDTQSDPQAALLDINVERVIDNIKTMESVLNKQENTPSSPLRPSHSRTMSHSYSQKRKLQQNRKKSLSRKISFDANLNIGHSPDSSFSGDISARNSIKRRTTAYNKKKKHASYSKTAKYTVLKTSLVKKINEVARLTSELNQAKKDLANTEQVLEKTTKEIARRDEMDSFYLSESSSISCLKSASSNDSINNRNSMIILKDLDLNESSIVADEYQSSNPSSPLLPNKYNKSKKTPRLSISLPSPPQSVVIPVTENKSSTIPPPPPPPPVMQSTTIAKSNIPPPPPPPPPVMISSNTTNSNIPPPPPPPPVMINNTNLEIKAAIPPPPPPPPIPSSTGSVCAPPPPPPPMPSTGAGTGAPPPPPPPPPTPATAGVPPPPPPPPTPSSAGVPPPPPPPMATAGVAPPPPPPVPGMAKSQNRFATIAAKPPIAPGFNKHVGILAKKTNLSSKPLKSLNWTKIPPYLIGETIWKDIDDTMVLEELSGELSNFEDIFSAFQRKKKNTDSGNGEDSQLVKASTKKLVTFLDPKRSQNCCIMLRAVKLDSKQIRKALITADHHNLSKDIIPELLKFCPTEEEYALVKMYEATDEKFDLAEQFFMDISKIDHYEDRLKALQFKCCFQEYVDDIFTMINWYDNASNDLIKSKNFKNILKIILALGNYMNSGNRGGAYGFQINSLVKLVDTKTVHNGRRISLMNYLANLIQNTYPDVLNFRDELKHVEDGVKVNPSIIQSLFVMMKSGIRDIKSLVRILKRQKNNNAKKELATTPQENKSDVKKEEGKKEEEKEEDTFCDIMEEFLNKAISKSESLDKMYESAQKQYQRVLKLYGEDAKKTPEEFFEIFKVFIQEFDDAKLENEKAEKQALQKKKREKLLKEQKEKRELMKQKKILNRKFSEMTLSTTKKTELGPLSKASLIDVKEQFKALSIKDVSSTEEATEATLKKQSEEQNVCSITKQNSVSSTTSSDNKKKTTITVNNEVTKQSIKKEKVTTTTVTTTVTTTTTVVESESVESEHNKMMIETNTPIIENEIVSPNGGEKIGHLKKVKSVPNIDEVYVYTEDISENNDLKEPSIYVEESTEEETEQKIDYLIYDVISGRAFNTDNNKKIVA</sequence>
<accession>A0A1Y1UVI1</accession>
<organism evidence="5 6">
    <name type="scientific">Piromyces finnis</name>
    <dbReference type="NCBI Taxonomy" id="1754191"/>
    <lineage>
        <taxon>Eukaryota</taxon>
        <taxon>Fungi</taxon>
        <taxon>Fungi incertae sedis</taxon>
        <taxon>Chytridiomycota</taxon>
        <taxon>Chytridiomycota incertae sedis</taxon>
        <taxon>Neocallimastigomycetes</taxon>
        <taxon>Neocallimastigales</taxon>
        <taxon>Neocallimastigaceae</taxon>
        <taxon>Piromyces</taxon>
    </lineage>
</organism>
<dbReference type="PANTHER" id="PTHR45691">
    <property type="entry name" value="PROTEIN DIAPHANOUS"/>
    <property type="match status" value="1"/>
</dbReference>
<feature type="compositionally biased region" description="Low complexity" evidence="2">
    <location>
        <begin position="664"/>
        <end position="673"/>
    </location>
</feature>
<dbReference type="OrthoDB" id="1668162at2759"/>
<feature type="compositionally biased region" description="Pro residues" evidence="2">
    <location>
        <begin position="696"/>
        <end position="706"/>
    </location>
</feature>
<feature type="region of interest" description="Disordered" evidence="2">
    <location>
        <begin position="1129"/>
        <end position="1157"/>
    </location>
</feature>
<dbReference type="Pfam" id="PF06371">
    <property type="entry name" value="Drf_GBD"/>
    <property type="match status" value="1"/>
</dbReference>
<name>A0A1Y1UVI1_9FUNG</name>
<dbReference type="SMART" id="SM01140">
    <property type="entry name" value="Drf_GBD"/>
    <property type="match status" value="1"/>
</dbReference>
<dbReference type="SMART" id="SM01139">
    <property type="entry name" value="Drf_FH3"/>
    <property type="match status" value="1"/>
</dbReference>
<dbReference type="Pfam" id="PF02181">
    <property type="entry name" value="FH2"/>
    <property type="match status" value="1"/>
</dbReference>
<feature type="coiled-coil region" evidence="1">
    <location>
        <begin position="1169"/>
        <end position="1262"/>
    </location>
</feature>
<dbReference type="GO" id="GO:0030041">
    <property type="term" value="P:actin filament polymerization"/>
    <property type="evidence" value="ECO:0007669"/>
    <property type="project" value="TreeGrafter"/>
</dbReference>
<feature type="compositionally biased region" description="Basic and acidic residues" evidence="2">
    <location>
        <begin position="1141"/>
        <end position="1154"/>
    </location>
</feature>
<evidence type="ECO:0000256" key="1">
    <source>
        <dbReference type="SAM" id="Coils"/>
    </source>
</evidence>
<feature type="compositionally biased region" description="Pro residues" evidence="2">
    <location>
        <begin position="731"/>
        <end position="784"/>
    </location>
</feature>
<dbReference type="InterPro" id="IPR051412">
    <property type="entry name" value="Formin_Homology_Diaphanous_sf"/>
</dbReference>
<dbReference type="PROSITE" id="PS51232">
    <property type="entry name" value="GBD_FH3"/>
    <property type="match status" value="1"/>
</dbReference>
<gene>
    <name evidence="5" type="ORF">BCR36DRAFT_338202</name>
</gene>
<dbReference type="InterPro" id="IPR042201">
    <property type="entry name" value="FH2_Formin_sf"/>
</dbReference>
<feature type="compositionally biased region" description="Low complexity" evidence="2">
    <location>
        <begin position="589"/>
        <end position="599"/>
    </location>
</feature>
<reference evidence="5 6" key="2">
    <citation type="submission" date="2016-08" db="EMBL/GenBank/DDBJ databases">
        <title>Pervasive Adenine N6-methylation of Active Genes in Fungi.</title>
        <authorList>
            <consortium name="DOE Joint Genome Institute"/>
            <person name="Mondo S.J."/>
            <person name="Dannebaum R.O."/>
            <person name="Kuo R.C."/>
            <person name="Labutti K."/>
            <person name="Haridas S."/>
            <person name="Kuo A."/>
            <person name="Salamov A."/>
            <person name="Ahrendt S.R."/>
            <person name="Lipzen A."/>
            <person name="Sullivan W."/>
            <person name="Andreopoulos W.B."/>
            <person name="Clum A."/>
            <person name="Lindquist E."/>
            <person name="Daum C."/>
            <person name="Ramamoorthy G.K."/>
            <person name="Gryganskyi A."/>
            <person name="Culley D."/>
            <person name="Magnuson J.K."/>
            <person name="James T.Y."/>
            <person name="O'Malley M.A."/>
            <person name="Stajich J.E."/>
            <person name="Spatafora J.W."/>
            <person name="Visel A."/>
            <person name="Grigoriev I.V."/>
        </authorList>
    </citation>
    <scope>NUCLEOTIDE SEQUENCE [LARGE SCALE GENOMIC DNA]</scope>
    <source>
        <strain evidence="6">finn</strain>
    </source>
</reference>
<evidence type="ECO:0000259" key="4">
    <source>
        <dbReference type="PROSITE" id="PS51444"/>
    </source>
</evidence>
<dbReference type="GO" id="GO:0031267">
    <property type="term" value="F:small GTPase binding"/>
    <property type="evidence" value="ECO:0007669"/>
    <property type="project" value="InterPro"/>
</dbReference>
<comment type="caution">
    <text evidence="5">The sequence shown here is derived from an EMBL/GenBank/DDBJ whole genome shotgun (WGS) entry which is preliminary data.</text>
</comment>
<dbReference type="SUPFAM" id="SSF48371">
    <property type="entry name" value="ARM repeat"/>
    <property type="match status" value="1"/>
</dbReference>
<dbReference type="SUPFAM" id="SSF101447">
    <property type="entry name" value="Formin homology 2 domain (FH2 domain)"/>
    <property type="match status" value="1"/>
</dbReference>
<dbReference type="GO" id="GO:0003779">
    <property type="term" value="F:actin binding"/>
    <property type="evidence" value="ECO:0007669"/>
    <property type="project" value="InterPro"/>
</dbReference>
<dbReference type="PROSITE" id="PS51444">
    <property type="entry name" value="FH2"/>
    <property type="match status" value="1"/>
</dbReference>
<dbReference type="EMBL" id="MCFH01000072">
    <property type="protein sequence ID" value="ORX42049.1"/>
    <property type="molecule type" value="Genomic_DNA"/>
</dbReference>
<evidence type="ECO:0000313" key="6">
    <source>
        <dbReference type="Proteomes" id="UP000193719"/>
    </source>
</evidence>
<feature type="coiled-coil region" evidence="1">
    <location>
        <begin position="499"/>
        <end position="533"/>
    </location>
</feature>
<feature type="compositionally biased region" description="Pro residues" evidence="2">
    <location>
        <begin position="653"/>
        <end position="663"/>
    </location>
</feature>